<dbReference type="Proteomes" id="UP000309997">
    <property type="component" value="Unassembled WGS sequence"/>
</dbReference>
<organism evidence="1 2">
    <name type="scientific">Populus alba</name>
    <name type="common">White poplar</name>
    <dbReference type="NCBI Taxonomy" id="43335"/>
    <lineage>
        <taxon>Eukaryota</taxon>
        <taxon>Viridiplantae</taxon>
        <taxon>Streptophyta</taxon>
        <taxon>Embryophyta</taxon>
        <taxon>Tracheophyta</taxon>
        <taxon>Spermatophyta</taxon>
        <taxon>Magnoliopsida</taxon>
        <taxon>eudicotyledons</taxon>
        <taxon>Gunneridae</taxon>
        <taxon>Pentapetalae</taxon>
        <taxon>rosids</taxon>
        <taxon>fabids</taxon>
        <taxon>Malpighiales</taxon>
        <taxon>Salicaceae</taxon>
        <taxon>Saliceae</taxon>
        <taxon>Populus</taxon>
    </lineage>
</organism>
<comment type="caution">
    <text evidence="1">The sequence shown here is derived from an EMBL/GenBank/DDBJ whole genome shotgun (WGS) entry which is preliminary data.</text>
</comment>
<reference evidence="1 2" key="1">
    <citation type="journal article" date="2024" name="Plant Biotechnol. J.">
        <title>Genome and CRISPR/Cas9 system of a widespread forest tree (Populus alba) in the world.</title>
        <authorList>
            <person name="Liu Y.J."/>
            <person name="Jiang P.F."/>
            <person name="Han X.M."/>
            <person name="Li X.Y."/>
            <person name="Wang H.M."/>
            <person name="Wang Y.J."/>
            <person name="Wang X.X."/>
            <person name="Zeng Q.Y."/>
        </authorList>
    </citation>
    <scope>NUCLEOTIDE SEQUENCE [LARGE SCALE GENOMIC DNA]</scope>
    <source>
        <strain evidence="2">cv. PAL-ZL1</strain>
    </source>
</reference>
<sequence>MEVFEWFKTHVIDKKPDPSIDHRELDLRILSFDDFFSGIPGSNKINGIVVALPIDMSSRLRLGSLKFRSRPIAKKGAHCWQSFEMCAYAVVLCAETFAPGGCHHDKGTIVLFSAYLCTHLKACLAFYARESSQTRHPDMILHITVSGESNLDQALCIIGIGRGGFRVDGGKWEGGAVCWKIAFKNLSREGQAPPLKAI</sequence>
<evidence type="ECO:0000313" key="1">
    <source>
        <dbReference type="EMBL" id="KAL3603455.1"/>
    </source>
</evidence>
<proteinExistence type="predicted"/>
<protein>
    <submittedName>
        <fullName evidence="1">Uncharacterized protein</fullName>
    </submittedName>
</protein>
<dbReference type="EMBL" id="RCHU02000002">
    <property type="protein sequence ID" value="KAL3603455.1"/>
    <property type="molecule type" value="Genomic_DNA"/>
</dbReference>
<evidence type="ECO:0000313" key="2">
    <source>
        <dbReference type="Proteomes" id="UP000309997"/>
    </source>
</evidence>
<gene>
    <name evidence="1" type="ORF">D5086_004314</name>
</gene>
<keyword evidence="2" id="KW-1185">Reference proteome</keyword>
<name>A0ACC4CR90_POPAL</name>
<accession>A0ACC4CR90</accession>